<dbReference type="EMBL" id="CP007174">
    <property type="protein sequence ID" value="AIF85462.1"/>
    <property type="molecule type" value="Genomic_DNA"/>
</dbReference>
<name>A0A075MXW2_9ARCH</name>
<accession>A0A075MXW2</accession>
<dbReference type="eggNOG" id="arCOG08677">
    <property type="taxonomic scope" value="Archaea"/>
</dbReference>
<dbReference type="Proteomes" id="UP000028194">
    <property type="component" value="Chromosome"/>
</dbReference>
<evidence type="ECO:0000313" key="1">
    <source>
        <dbReference type="EMBL" id="AIF85462.1"/>
    </source>
</evidence>
<sequence length="138" mass="15976">MATTYYYTERGTKDMPMTKGDKQIVIHRDLVARLQSKWEERKVRLPQTNKTFNGFVNELLSDVIEKDEFLQKYAPALSLEGHSYNVLFIRDAKRKALAEIYRHDNKIKCALCNTFDCEHVHFALAVPEVAKLGLRNAS</sequence>
<dbReference type="KEGG" id="nev:NTE_03434"/>
<gene>
    <name evidence="1" type="ORF">NTE_03434</name>
</gene>
<proteinExistence type="predicted"/>
<dbReference type="HOGENOM" id="CLU_153621_0_0_2"/>
<protein>
    <submittedName>
        <fullName evidence="1">Uncharacterized protein</fullName>
    </submittedName>
</protein>
<reference evidence="1 2" key="1">
    <citation type="journal article" date="2014" name="PLoS ONE">
        <title>Genome Sequence of Candidatus Nitrososphaera evergladensis from Group I.1b Enriched from Everglades Soil Reveals Novel Genomic Features of the Ammonia-Oxidizing Archaea.</title>
        <authorList>
            <person name="Zhalnina K.V."/>
            <person name="Dias R."/>
            <person name="Leonard M.T."/>
            <person name="Dorr de Quadros P."/>
            <person name="Camargo F.A."/>
            <person name="Drew J.C."/>
            <person name="Farmerie W.G."/>
            <person name="Daroub S.H."/>
            <person name="Triplett E.W."/>
        </authorList>
    </citation>
    <scope>NUCLEOTIDE SEQUENCE [LARGE SCALE GENOMIC DNA]</scope>
    <source>
        <strain evidence="1 2">SR1</strain>
    </source>
</reference>
<evidence type="ECO:0000313" key="2">
    <source>
        <dbReference type="Proteomes" id="UP000028194"/>
    </source>
</evidence>
<keyword evidence="2" id="KW-1185">Reference proteome</keyword>
<organism evidence="1 2">
    <name type="scientific">Candidatus Nitrososphaera evergladensis SR1</name>
    <dbReference type="NCBI Taxonomy" id="1459636"/>
    <lineage>
        <taxon>Archaea</taxon>
        <taxon>Nitrososphaerota</taxon>
        <taxon>Nitrososphaeria</taxon>
        <taxon>Nitrososphaerales</taxon>
        <taxon>Nitrososphaeraceae</taxon>
        <taxon>Nitrososphaera</taxon>
    </lineage>
</organism>
<dbReference type="AlphaFoldDB" id="A0A075MXW2"/>